<name>A0ABS3AT51_9BACT</name>
<dbReference type="Proteomes" id="UP000722121">
    <property type="component" value="Unassembled WGS sequence"/>
</dbReference>
<comment type="caution">
    <text evidence="2">The sequence shown here is derived from an EMBL/GenBank/DDBJ whole genome shotgun (WGS) entry which is preliminary data.</text>
</comment>
<dbReference type="EMBL" id="JAFITR010000109">
    <property type="protein sequence ID" value="MBN4067317.1"/>
    <property type="molecule type" value="Genomic_DNA"/>
</dbReference>
<organism evidence="2 3">
    <name type="scientific">Simkania negevensis</name>
    <dbReference type="NCBI Taxonomy" id="83561"/>
    <lineage>
        <taxon>Bacteria</taxon>
        <taxon>Pseudomonadati</taxon>
        <taxon>Chlamydiota</taxon>
        <taxon>Chlamydiia</taxon>
        <taxon>Parachlamydiales</taxon>
        <taxon>Simkaniaceae</taxon>
        <taxon>Simkania</taxon>
    </lineage>
</organism>
<protein>
    <submittedName>
        <fullName evidence="2">Transposase</fullName>
    </submittedName>
</protein>
<reference evidence="2 3" key="1">
    <citation type="submission" date="2021-02" db="EMBL/GenBank/DDBJ databases">
        <title>Activity-based single-cell genomes from oceanic crustal fluid captures similar information to metagenomic and metatranscriptomic surveys with orders of magnitude less sampling.</title>
        <authorList>
            <person name="D'Angelo T.S."/>
            <person name="Orcutt B.N."/>
        </authorList>
    </citation>
    <scope>NUCLEOTIDE SEQUENCE [LARGE SCALE GENOMIC DNA]</scope>
    <source>
        <strain evidence="2">AH-315-G07</strain>
    </source>
</reference>
<evidence type="ECO:0000313" key="2">
    <source>
        <dbReference type="EMBL" id="MBN4067317.1"/>
    </source>
</evidence>
<dbReference type="PANTHER" id="PTHR47515:SF2">
    <property type="entry name" value="INTEGRASE CORE DOMAIN PROTEIN"/>
    <property type="match status" value="1"/>
</dbReference>
<keyword evidence="3" id="KW-1185">Reference proteome</keyword>
<sequence length="381" mass="44422">MTWRASSVEKIRLEFIKNYLLSVENFSTLCKQYDISRTTGYKWLRRYHEGGAKNLFDQSRRPKKRPNDTERAIVKLIIDTRERFPHWGAKKIIPYLMSKHTNLELPSTATIGNILKRNGYTVKGKRRPSIGGTAPLVSPEYPNHVWTMDFKGWWKTKNDKICEPFTVCDAHSRYVLYCEPVRRKNASSIWKILDDLFLKYGLPERFRSDNGPPFASIGVGRLTSLSINLIKAGVIPEWTRVGKPQDNGRHERMHRTMNREVALEPASTLEKQREQLKEFQIYYNSIRPHEALANQTPAQVYRPSNKRWDRIKRLPKYPAEHLIRKVDSSGQISLHGHVFFISERLQGEYIGLEELSKGVFKLSYGEICLGTFDFLNGFERF</sequence>
<dbReference type="Pfam" id="PF13565">
    <property type="entry name" value="HTH_32"/>
    <property type="match status" value="1"/>
</dbReference>
<dbReference type="SUPFAM" id="SSF46689">
    <property type="entry name" value="Homeodomain-like"/>
    <property type="match status" value="1"/>
</dbReference>
<evidence type="ECO:0000259" key="1">
    <source>
        <dbReference type="PROSITE" id="PS50994"/>
    </source>
</evidence>
<dbReference type="Gene3D" id="3.30.420.10">
    <property type="entry name" value="Ribonuclease H-like superfamily/Ribonuclease H"/>
    <property type="match status" value="1"/>
</dbReference>
<feature type="domain" description="Integrase catalytic" evidence="1">
    <location>
        <begin position="138"/>
        <end position="305"/>
    </location>
</feature>
<dbReference type="InterPro" id="IPR036397">
    <property type="entry name" value="RNaseH_sf"/>
</dbReference>
<dbReference type="PROSITE" id="PS50994">
    <property type="entry name" value="INTEGRASE"/>
    <property type="match status" value="1"/>
</dbReference>
<proteinExistence type="predicted"/>
<dbReference type="InterPro" id="IPR009057">
    <property type="entry name" value="Homeodomain-like_sf"/>
</dbReference>
<dbReference type="PANTHER" id="PTHR47515">
    <property type="entry name" value="LOW CALCIUM RESPONSE LOCUS PROTEIN T"/>
    <property type="match status" value="1"/>
</dbReference>
<dbReference type="Pfam" id="PF13683">
    <property type="entry name" value="rve_3"/>
    <property type="match status" value="1"/>
</dbReference>
<dbReference type="InterPro" id="IPR001584">
    <property type="entry name" value="Integrase_cat-core"/>
</dbReference>
<gene>
    <name evidence="2" type="ORF">JYU14_04465</name>
</gene>
<dbReference type="SUPFAM" id="SSF53098">
    <property type="entry name" value="Ribonuclease H-like"/>
    <property type="match status" value="1"/>
</dbReference>
<accession>A0ABS3AT51</accession>
<evidence type="ECO:0000313" key="3">
    <source>
        <dbReference type="Proteomes" id="UP000722121"/>
    </source>
</evidence>
<dbReference type="InterPro" id="IPR012337">
    <property type="entry name" value="RNaseH-like_sf"/>
</dbReference>